<dbReference type="Gene3D" id="3.50.50.60">
    <property type="entry name" value="FAD/NAD(P)-binding domain"/>
    <property type="match status" value="1"/>
</dbReference>
<gene>
    <name evidence="2" type="ORF">rosag_42440</name>
</gene>
<dbReference type="SUPFAM" id="SSF51905">
    <property type="entry name" value="FAD/NAD(P)-binding domain"/>
    <property type="match status" value="1"/>
</dbReference>
<organism evidence="2 3">
    <name type="scientific">Roseisolibacter agri</name>
    <dbReference type="NCBI Taxonomy" id="2014610"/>
    <lineage>
        <taxon>Bacteria</taxon>
        <taxon>Pseudomonadati</taxon>
        <taxon>Gemmatimonadota</taxon>
        <taxon>Gemmatimonadia</taxon>
        <taxon>Gemmatimonadales</taxon>
        <taxon>Gemmatimonadaceae</taxon>
        <taxon>Roseisolibacter</taxon>
    </lineage>
</organism>
<name>A0AA37V8F7_9BACT</name>
<sequence length="409" mass="43914">MTPAQSVVTEQTDAHWDAIIAGAGPAGALAARRLAAAGHRVLLVDRRRFPRDKTCGDALIPDAQACLARNDLLERVRALAWPVAGGEVHSPGRLRLEIDCPTLTVPRRLLDATLAAAAVEAGACFGVGAVEDVTDHGDEGVSFRVAGREAPLRARVGILATGAHVGLLERAGLLERQRASAVAIRCYLRSRHRIDQMVVSFDRSILPGYAWIFPVGDDGDGTWRYNVGCGVVLRAGDETGPQHALRAMLERFLREFPAARALVDGQVGREPTRGALLRTGLNGARPWAGGALLAVGEAIGATFPLTGEGIGKAMETAELASDAVALALSTRTLAPLAEYPRTLVRALQPRYLGYAVAERWVGRAWLADLVVRRALRRPHVRATLNDILHERADPQRVFSLRGLTRALVT</sequence>
<dbReference type="PANTHER" id="PTHR42685:SF22">
    <property type="entry name" value="CONDITIONED MEDIUM FACTOR RECEPTOR 1"/>
    <property type="match status" value="1"/>
</dbReference>
<dbReference type="GO" id="GO:0071949">
    <property type="term" value="F:FAD binding"/>
    <property type="evidence" value="ECO:0007669"/>
    <property type="project" value="InterPro"/>
</dbReference>
<dbReference type="PRINTS" id="PR00420">
    <property type="entry name" value="RNGMNOXGNASE"/>
</dbReference>
<accession>A0AA37V8F7</accession>
<comment type="caution">
    <text evidence="2">The sequence shown here is derived from an EMBL/GenBank/DDBJ whole genome shotgun (WGS) entry which is preliminary data.</text>
</comment>
<keyword evidence="3" id="KW-1185">Reference proteome</keyword>
<dbReference type="InterPro" id="IPR036188">
    <property type="entry name" value="FAD/NAD-bd_sf"/>
</dbReference>
<proteinExistence type="predicted"/>
<evidence type="ECO:0000313" key="3">
    <source>
        <dbReference type="Proteomes" id="UP001161325"/>
    </source>
</evidence>
<dbReference type="PANTHER" id="PTHR42685">
    <property type="entry name" value="GERANYLGERANYL DIPHOSPHATE REDUCTASE"/>
    <property type="match status" value="1"/>
</dbReference>
<dbReference type="EMBL" id="BRXS01000006">
    <property type="protein sequence ID" value="GLC27731.1"/>
    <property type="molecule type" value="Genomic_DNA"/>
</dbReference>
<feature type="domain" description="FAD-binding" evidence="1">
    <location>
        <begin position="17"/>
        <end position="149"/>
    </location>
</feature>
<reference evidence="2" key="1">
    <citation type="submission" date="2022-08" db="EMBL/GenBank/DDBJ databases">
        <title>Draft genome sequencing of Roseisolibacter agri AW1220.</title>
        <authorList>
            <person name="Tobiishi Y."/>
            <person name="Tonouchi A."/>
        </authorList>
    </citation>
    <scope>NUCLEOTIDE SEQUENCE</scope>
    <source>
        <strain evidence="2">AW1220</strain>
    </source>
</reference>
<protein>
    <submittedName>
        <fullName evidence="2">Oxidoreductase</fullName>
    </submittedName>
</protein>
<dbReference type="Proteomes" id="UP001161325">
    <property type="component" value="Unassembled WGS sequence"/>
</dbReference>
<evidence type="ECO:0000259" key="1">
    <source>
        <dbReference type="Pfam" id="PF01494"/>
    </source>
</evidence>
<dbReference type="InterPro" id="IPR002938">
    <property type="entry name" value="FAD-bd"/>
</dbReference>
<evidence type="ECO:0000313" key="2">
    <source>
        <dbReference type="EMBL" id="GLC27731.1"/>
    </source>
</evidence>
<dbReference type="Pfam" id="PF01494">
    <property type="entry name" value="FAD_binding_3"/>
    <property type="match status" value="1"/>
</dbReference>
<dbReference type="AlphaFoldDB" id="A0AA37V8F7"/>
<dbReference type="InterPro" id="IPR050407">
    <property type="entry name" value="Geranylgeranyl_reductase"/>
</dbReference>